<evidence type="ECO:0000313" key="2">
    <source>
        <dbReference type="Proteomes" id="UP000247612"/>
    </source>
</evidence>
<name>A0A318L2I6_9FIRM</name>
<comment type="caution">
    <text evidence="1">The sequence shown here is derived from an EMBL/GenBank/DDBJ whole genome shotgun (WGS) entry which is preliminary data.</text>
</comment>
<reference evidence="1 2" key="1">
    <citation type="submission" date="2018-05" db="EMBL/GenBank/DDBJ databases">
        <title>Genomic Encyclopedia of Type Strains, Phase IV (KMG-IV): sequencing the most valuable type-strain genomes for metagenomic binning, comparative biology and taxonomic classification.</title>
        <authorList>
            <person name="Goeker M."/>
        </authorList>
    </citation>
    <scope>NUCLEOTIDE SEQUENCE [LARGE SCALE GENOMIC DNA]</scope>
    <source>
        <strain evidence="1 2">JC118</strain>
    </source>
</reference>
<dbReference type="Proteomes" id="UP000247612">
    <property type="component" value="Unassembled WGS sequence"/>
</dbReference>
<protein>
    <submittedName>
        <fullName evidence="1">Uncharacterized protein</fullName>
    </submittedName>
</protein>
<evidence type="ECO:0000313" key="1">
    <source>
        <dbReference type="EMBL" id="PXX79713.1"/>
    </source>
</evidence>
<dbReference type="STRING" id="1034346.GCA_000313565_00779"/>
<dbReference type="AlphaFoldDB" id="A0A318L2I6"/>
<keyword evidence="2" id="KW-1185">Reference proteome</keyword>
<proteinExistence type="predicted"/>
<gene>
    <name evidence="1" type="ORF">DES51_105187</name>
</gene>
<accession>A0A318L2I6</accession>
<dbReference type="EMBL" id="QJKH01000005">
    <property type="protein sequence ID" value="PXX79713.1"/>
    <property type="molecule type" value="Genomic_DNA"/>
</dbReference>
<organism evidence="1 2">
    <name type="scientific">Dielma fastidiosa</name>
    <dbReference type="NCBI Taxonomy" id="1034346"/>
    <lineage>
        <taxon>Bacteria</taxon>
        <taxon>Bacillati</taxon>
        <taxon>Bacillota</taxon>
        <taxon>Erysipelotrichia</taxon>
        <taxon>Erysipelotrichales</taxon>
        <taxon>Erysipelotrichaceae</taxon>
        <taxon>Dielma</taxon>
    </lineage>
</organism>
<dbReference type="RefSeq" id="WP_022937091.1">
    <property type="nucleotide sequence ID" value="NZ_CABKRQ010000002.1"/>
</dbReference>
<dbReference type="OrthoDB" id="9893305at2"/>
<sequence>MRKIKRFADVNQAAKVRRLNQIMRLVTVPDKVNMIYNYYNKNSKDEQLLYLMREIILKSIELPANLKDMLV</sequence>